<dbReference type="EMBL" id="GEDG01035985">
    <property type="protein sequence ID" value="JAP08942.1"/>
    <property type="molecule type" value="Transcribed_RNA"/>
</dbReference>
<sequence>MCVGKSQVEGKTLSNKSDFPCQSRKVLHWGLKRFLSYLGLENEPMIKYEGVLTTLTQPLICILVFYMAR</sequence>
<reference evidence="1" key="1">
    <citation type="submission" date="2015-12" db="EMBL/GenBank/DDBJ databases">
        <title>Gene expression during late stages of embryo sac development: a critical building block for successful pollen-pistil interactions.</title>
        <authorList>
            <person name="Liu Y."/>
            <person name="Joly V."/>
            <person name="Sabar M."/>
            <person name="Matton D.P."/>
        </authorList>
    </citation>
    <scope>NUCLEOTIDE SEQUENCE</scope>
</reference>
<accession>A0A0V0GLP6</accession>
<evidence type="ECO:0000313" key="1">
    <source>
        <dbReference type="EMBL" id="JAP08942.1"/>
    </source>
</evidence>
<name>A0A0V0GLP6_SOLCH</name>
<dbReference type="AlphaFoldDB" id="A0A0V0GLP6"/>
<organism evidence="1">
    <name type="scientific">Solanum chacoense</name>
    <name type="common">Chaco potato</name>
    <dbReference type="NCBI Taxonomy" id="4108"/>
    <lineage>
        <taxon>Eukaryota</taxon>
        <taxon>Viridiplantae</taxon>
        <taxon>Streptophyta</taxon>
        <taxon>Embryophyta</taxon>
        <taxon>Tracheophyta</taxon>
        <taxon>Spermatophyta</taxon>
        <taxon>Magnoliopsida</taxon>
        <taxon>eudicotyledons</taxon>
        <taxon>Gunneridae</taxon>
        <taxon>Pentapetalae</taxon>
        <taxon>asterids</taxon>
        <taxon>lamiids</taxon>
        <taxon>Solanales</taxon>
        <taxon>Solanaceae</taxon>
        <taxon>Solanoideae</taxon>
        <taxon>Solaneae</taxon>
        <taxon>Solanum</taxon>
    </lineage>
</organism>
<proteinExistence type="predicted"/>
<feature type="non-terminal residue" evidence="1">
    <location>
        <position position="69"/>
    </location>
</feature>
<protein>
    <submittedName>
        <fullName evidence="1">Putative ovule protein</fullName>
    </submittedName>
</protein>